<dbReference type="Ensembl" id="ENSNMLT00000003479.1">
    <property type="protein sequence ID" value="ENSNMLP00000003030.1"/>
    <property type="gene ID" value="ENSNMLG00000002206.1"/>
</dbReference>
<feature type="coiled-coil region" evidence="6">
    <location>
        <begin position="150"/>
        <end position="184"/>
    </location>
</feature>
<evidence type="ECO:0000256" key="4">
    <source>
        <dbReference type="ARBA" id="ARBA00023125"/>
    </source>
</evidence>
<dbReference type="InterPro" id="IPR038441">
    <property type="entry name" value="THAP_Znf_sf"/>
</dbReference>
<dbReference type="SUPFAM" id="SSF57716">
    <property type="entry name" value="Glucocorticoid receptor-like (DNA-binding domain)"/>
    <property type="match status" value="1"/>
</dbReference>
<keyword evidence="6" id="KW-0175">Coiled coil</keyword>
<protein>
    <recommendedName>
        <fullName evidence="7">THAP-type domain-containing protein</fullName>
    </recommendedName>
</protein>
<evidence type="ECO:0000259" key="7">
    <source>
        <dbReference type="PROSITE" id="PS50950"/>
    </source>
</evidence>
<evidence type="ECO:0000256" key="3">
    <source>
        <dbReference type="ARBA" id="ARBA00022833"/>
    </source>
</evidence>
<evidence type="ECO:0000313" key="9">
    <source>
        <dbReference type="Proteomes" id="UP000694523"/>
    </source>
</evidence>
<reference evidence="8" key="1">
    <citation type="submission" date="2025-08" db="UniProtKB">
        <authorList>
            <consortium name="Ensembl"/>
        </authorList>
    </citation>
    <scope>IDENTIFICATION</scope>
</reference>
<evidence type="ECO:0000313" key="8">
    <source>
        <dbReference type="Ensembl" id="ENSNMLP00000003030.1"/>
    </source>
</evidence>
<name>A0A8C6SC82_9GOBI</name>
<keyword evidence="1" id="KW-0479">Metal-binding</keyword>
<keyword evidence="2 5" id="KW-0863">Zinc-finger</keyword>
<dbReference type="Gene3D" id="6.20.210.20">
    <property type="entry name" value="THAP domain"/>
    <property type="match status" value="1"/>
</dbReference>
<dbReference type="InterPro" id="IPR006612">
    <property type="entry name" value="THAP_Znf"/>
</dbReference>
<keyword evidence="9" id="KW-1185">Reference proteome</keyword>
<dbReference type="GO" id="GO:0003677">
    <property type="term" value="F:DNA binding"/>
    <property type="evidence" value="ECO:0007669"/>
    <property type="project" value="UniProtKB-UniRule"/>
</dbReference>
<dbReference type="GO" id="GO:0008270">
    <property type="term" value="F:zinc ion binding"/>
    <property type="evidence" value="ECO:0007669"/>
    <property type="project" value="UniProtKB-KW"/>
</dbReference>
<evidence type="ECO:0000256" key="2">
    <source>
        <dbReference type="ARBA" id="ARBA00022771"/>
    </source>
</evidence>
<evidence type="ECO:0000256" key="1">
    <source>
        <dbReference type="ARBA" id="ARBA00022723"/>
    </source>
</evidence>
<dbReference type="SMART" id="SM00980">
    <property type="entry name" value="THAP"/>
    <property type="match status" value="1"/>
</dbReference>
<evidence type="ECO:0000256" key="5">
    <source>
        <dbReference type="PROSITE-ProRule" id="PRU00309"/>
    </source>
</evidence>
<proteinExistence type="predicted"/>
<dbReference type="Pfam" id="PF13613">
    <property type="entry name" value="HTH_Tnp_4"/>
    <property type="match status" value="1"/>
</dbReference>
<sequence length="288" mass="33115">MVNTCSAVGCTNRRRKESDIKFHRFPSCKTRRKQWLTAMKRMRLDNPSKPWEPKYFDRICSVHFIGGKPSDDPGSPSYIPSIFSFTSQAKQSRRVEDRYERLIKRRTPAPVEPINENVQLAADALLDLQNAPLFCDRGTDPDPDPLEANLRALGVQYAELQDEHKGLQAEYQRLLSENQELRENVRKGRFTYTNLNNEQMRNLTGLKSCALFLWVLSLISMFIKPVGKICPGDQLLLVLMKLRLSLTNADLAIRFKICPTIVSKIFSKCLPVISQNLKFLIEWPSKVK</sequence>
<dbReference type="PANTHER" id="PTHR23080:SF143">
    <property type="entry name" value="SI:DKEY-56D12.4"/>
    <property type="match status" value="1"/>
</dbReference>
<dbReference type="PROSITE" id="PS50950">
    <property type="entry name" value="ZF_THAP"/>
    <property type="match status" value="1"/>
</dbReference>
<keyword evidence="3" id="KW-0862">Zinc</keyword>
<evidence type="ECO:0000256" key="6">
    <source>
        <dbReference type="SAM" id="Coils"/>
    </source>
</evidence>
<dbReference type="Pfam" id="PF05485">
    <property type="entry name" value="THAP"/>
    <property type="match status" value="1"/>
</dbReference>
<dbReference type="Proteomes" id="UP000694523">
    <property type="component" value="Unplaced"/>
</dbReference>
<dbReference type="AlphaFoldDB" id="A0A8C6SC82"/>
<reference evidence="8" key="2">
    <citation type="submission" date="2025-09" db="UniProtKB">
        <authorList>
            <consortium name="Ensembl"/>
        </authorList>
    </citation>
    <scope>IDENTIFICATION</scope>
</reference>
<dbReference type="PANTHER" id="PTHR23080">
    <property type="entry name" value="THAP DOMAIN PROTEIN"/>
    <property type="match status" value="1"/>
</dbReference>
<feature type="domain" description="THAP-type" evidence="7">
    <location>
        <begin position="1"/>
        <end position="83"/>
    </location>
</feature>
<organism evidence="8 9">
    <name type="scientific">Neogobius melanostomus</name>
    <name type="common">round goby</name>
    <dbReference type="NCBI Taxonomy" id="47308"/>
    <lineage>
        <taxon>Eukaryota</taxon>
        <taxon>Metazoa</taxon>
        <taxon>Chordata</taxon>
        <taxon>Craniata</taxon>
        <taxon>Vertebrata</taxon>
        <taxon>Euteleostomi</taxon>
        <taxon>Actinopterygii</taxon>
        <taxon>Neopterygii</taxon>
        <taxon>Teleostei</taxon>
        <taxon>Neoteleostei</taxon>
        <taxon>Acanthomorphata</taxon>
        <taxon>Gobiaria</taxon>
        <taxon>Gobiiformes</taxon>
        <taxon>Gobioidei</taxon>
        <taxon>Gobiidae</taxon>
        <taxon>Benthophilinae</taxon>
        <taxon>Neogobiini</taxon>
        <taxon>Neogobius</taxon>
    </lineage>
</organism>
<accession>A0A8C6SC82</accession>
<keyword evidence="4 5" id="KW-0238">DNA-binding</keyword>
<dbReference type="InterPro" id="IPR027805">
    <property type="entry name" value="Transposase_HTH_dom"/>
</dbReference>